<sequence>MKYLTFNNGVKTPIFGFGTYRIQPRITEGAVVEALKAGYRLIDTAQAYSNEAEVGNAINKSGIKREDIFLTTKAQTSGYRETKNGIDESLIHAQQDYFDLMIIHWPMSDSLGTYQALEEAYQVGKLRSIGLSNFNHDQVNEIMNNFDTKPVVDQIETSVFKQQKKMHKYLIENNIVHESWSPLGEGMKALFNDPTLLSLAEKYNKTVPQIALHFLVQENIMTIPGSTNPLHMKDNLDIFDFEFTAEEMETLRGLDQKRGIGGWPASMDQELDY</sequence>
<reference evidence="9 10" key="1">
    <citation type="submission" date="2019-01" db="EMBL/GenBank/DDBJ databases">
        <title>The genome sequence of Lactobacillus crispatus L49.</title>
        <authorList>
            <person name="Zhong J."/>
            <person name="Zhang J."/>
        </authorList>
    </citation>
    <scope>NUCLEOTIDE SEQUENCE [LARGE SCALE GENOMIC DNA]</scope>
    <source>
        <strain evidence="9 10">L49</strain>
    </source>
</reference>
<dbReference type="SUPFAM" id="SSF51430">
    <property type="entry name" value="NAD(P)-linked oxidoreductase"/>
    <property type="match status" value="1"/>
</dbReference>
<dbReference type="Proteomes" id="UP000289808">
    <property type="component" value="Unassembled WGS sequence"/>
</dbReference>
<comment type="similarity">
    <text evidence="1">Belongs to the aldo/keto reductase family.</text>
</comment>
<dbReference type="RefSeq" id="WP_005720246.1">
    <property type="nucleotide sequence ID" value="NZ_CP033426.1"/>
</dbReference>
<dbReference type="PROSITE" id="PS00798">
    <property type="entry name" value="ALDOKETO_REDUCTASE_1"/>
    <property type="match status" value="1"/>
</dbReference>
<dbReference type="EMBL" id="JBETVU010000012">
    <property type="protein sequence ID" value="MES5149202.1"/>
    <property type="molecule type" value="Genomic_DNA"/>
</dbReference>
<dbReference type="GO" id="GO:0016616">
    <property type="term" value="F:oxidoreductase activity, acting on the CH-OH group of donors, NAD or NADP as acceptor"/>
    <property type="evidence" value="ECO:0007669"/>
    <property type="project" value="UniProtKB-ARBA"/>
</dbReference>
<dbReference type="AlphaFoldDB" id="A0A135Z1Q1"/>
<feature type="active site" description="Proton donor" evidence="4">
    <location>
        <position position="48"/>
    </location>
</feature>
<dbReference type="EMBL" id="SCLX01000038">
    <property type="protein sequence ID" value="RXF57429.1"/>
    <property type="molecule type" value="Genomic_DNA"/>
</dbReference>
<dbReference type="PRINTS" id="PR00069">
    <property type="entry name" value="ALDKETRDTASE"/>
</dbReference>
<dbReference type="PANTHER" id="PTHR43827">
    <property type="entry name" value="2,5-DIKETO-D-GLUCONIC ACID REDUCTASE"/>
    <property type="match status" value="1"/>
</dbReference>
<dbReference type="Pfam" id="PF00248">
    <property type="entry name" value="Aldo_ket_red"/>
    <property type="match status" value="1"/>
</dbReference>
<dbReference type="Gene3D" id="3.20.20.100">
    <property type="entry name" value="NADP-dependent oxidoreductase domain"/>
    <property type="match status" value="1"/>
</dbReference>
<keyword evidence="2" id="KW-0521">NADP</keyword>
<organism evidence="9 10">
    <name type="scientific">Lactobacillus crispatus</name>
    <dbReference type="NCBI Taxonomy" id="47770"/>
    <lineage>
        <taxon>Bacteria</taxon>
        <taxon>Bacillati</taxon>
        <taxon>Bacillota</taxon>
        <taxon>Bacilli</taxon>
        <taxon>Lactobacillales</taxon>
        <taxon>Lactobacillaceae</taxon>
        <taxon>Lactobacillus</taxon>
    </lineage>
</organism>
<dbReference type="STRING" id="47770.GCA_001567095_01016"/>
<name>A0A135Z1Q1_9LACO</name>
<protein>
    <submittedName>
        <fullName evidence="9">Aldo/keto reductase</fullName>
    </submittedName>
</protein>
<evidence type="ECO:0000256" key="3">
    <source>
        <dbReference type="ARBA" id="ARBA00023002"/>
    </source>
</evidence>
<evidence type="ECO:0000256" key="6">
    <source>
        <dbReference type="PIRSR" id="PIRSR000097-3"/>
    </source>
</evidence>
<dbReference type="InterPro" id="IPR023210">
    <property type="entry name" value="NADP_OxRdtase_dom"/>
</dbReference>
<proteinExistence type="inferred from homology"/>
<dbReference type="FunFam" id="3.20.20.100:FF:000002">
    <property type="entry name" value="2,5-diketo-D-gluconic acid reductase A"/>
    <property type="match status" value="1"/>
</dbReference>
<dbReference type="InterPro" id="IPR036812">
    <property type="entry name" value="NAD(P)_OxRdtase_dom_sf"/>
</dbReference>
<reference evidence="8" key="2">
    <citation type="submission" date="2024-06" db="EMBL/GenBank/DDBJ databases">
        <title>Vaginal Lactobacillus fatty acid response mechanisms reveal a metabolite-targeted strategy for bacterial vaginosis treatment.</title>
        <authorList>
            <person name="Zhu M."/>
            <person name="Blainey P.C."/>
            <person name="Bloom S.M."/>
            <person name="Kwon D.S."/>
        </authorList>
    </citation>
    <scope>NUCLEOTIDE SEQUENCE</scope>
    <source>
        <strain evidence="8">194_F1_1</strain>
    </source>
</reference>
<accession>A0A135Z1Q1</accession>
<evidence type="ECO:0000313" key="10">
    <source>
        <dbReference type="Proteomes" id="UP000289808"/>
    </source>
</evidence>
<keyword evidence="3" id="KW-0560">Oxidoreductase</keyword>
<evidence type="ECO:0000313" key="8">
    <source>
        <dbReference type="EMBL" id="MES5149202.1"/>
    </source>
</evidence>
<dbReference type="InterPro" id="IPR018170">
    <property type="entry name" value="Aldo/ket_reductase_CS"/>
</dbReference>
<feature type="site" description="Lowers pKa of active site Tyr" evidence="6">
    <location>
        <position position="73"/>
    </location>
</feature>
<evidence type="ECO:0000256" key="1">
    <source>
        <dbReference type="ARBA" id="ARBA00007905"/>
    </source>
</evidence>
<evidence type="ECO:0000313" key="11">
    <source>
        <dbReference type="Proteomes" id="UP001434419"/>
    </source>
</evidence>
<evidence type="ECO:0000313" key="9">
    <source>
        <dbReference type="EMBL" id="RXF57429.1"/>
    </source>
</evidence>
<comment type="caution">
    <text evidence="9">The sequence shown here is derived from an EMBL/GenBank/DDBJ whole genome shotgun (WGS) entry which is preliminary data.</text>
</comment>
<dbReference type="Proteomes" id="UP001434419">
    <property type="component" value="Unassembled WGS sequence"/>
</dbReference>
<evidence type="ECO:0000256" key="2">
    <source>
        <dbReference type="ARBA" id="ARBA00022857"/>
    </source>
</evidence>
<keyword evidence="11" id="KW-1185">Reference proteome</keyword>
<feature type="domain" description="NADP-dependent oxidoreductase" evidence="7">
    <location>
        <begin position="21"/>
        <end position="254"/>
    </location>
</feature>
<dbReference type="InterPro" id="IPR020471">
    <property type="entry name" value="AKR"/>
</dbReference>
<evidence type="ECO:0000256" key="4">
    <source>
        <dbReference type="PIRSR" id="PIRSR000097-1"/>
    </source>
</evidence>
<dbReference type="PANTHER" id="PTHR43827:SF3">
    <property type="entry name" value="NADP-DEPENDENT OXIDOREDUCTASE DOMAIN-CONTAINING PROTEIN"/>
    <property type="match status" value="1"/>
</dbReference>
<dbReference type="PIRSF" id="PIRSF000097">
    <property type="entry name" value="AKR"/>
    <property type="match status" value="1"/>
</dbReference>
<gene>
    <name evidence="8" type="ORF">ABVC42_04575</name>
    <name evidence="9" type="ORF">ERD32_07070</name>
</gene>
<evidence type="ECO:0000256" key="5">
    <source>
        <dbReference type="PIRSR" id="PIRSR000097-2"/>
    </source>
</evidence>
<evidence type="ECO:0000259" key="7">
    <source>
        <dbReference type="Pfam" id="PF00248"/>
    </source>
</evidence>
<feature type="binding site" evidence="5">
    <location>
        <position position="104"/>
    </location>
    <ligand>
        <name>substrate</name>
    </ligand>
</feature>